<gene>
    <name evidence="2" type="ORF">GCM10023210_29750</name>
</gene>
<dbReference type="InterPro" id="IPR021070">
    <property type="entry name" value="Killing_trait_RebB"/>
</dbReference>
<dbReference type="Proteomes" id="UP001500353">
    <property type="component" value="Unassembled WGS sequence"/>
</dbReference>
<evidence type="ECO:0008006" key="4">
    <source>
        <dbReference type="Google" id="ProtNLM"/>
    </source>
</evidence>
<dbReference type="Pfam" id="PF11747">
    <property type="entry name" value="RebB"/>
    <property type="match status" value="1"/>
</dbReference>
<comment type="caution">
    <text evidence="2">The sequence shown here is derived from an EMBL/GenBank/DDBJ whole genome shotgun (WGS) entry which is preliminary data.</text>
</comment>
<feature type="region of interest" description="Disordered" evidence="1">
    <location>
        <begin position="1"/>
        <end position="21"/>
    </location>
</feature>
<dbReference type="EMBL" id="BAABHX010000004">
    <property type="protein sequence ID" value="GAA5096205.1"/>
    <property type="molecule type" value="Genomic_DNA"/>
</dbReference>
<accession>A0ABP9ML58</accession>
<protein>
    <recommendedName>
        <fullName evidence="4">Antirepresssor protein RebB</fullName>
    </recommendedName>
</protein>
<evidence type="ECO:0000313" key="3">
    <source>
        <dbReference type="Proteomes" id="UP001500353"/>
    </source>
</evidence>
<proteinExistence type="predicted"/>
<dbReference type="RefSeq" id="WP_345205635.1">
    <property type="nucleotide sequence ID" value="NZ_BAABHX010000004.1"/>
</dbReference>
<name>A0ABP9ML58_9FLAO</name>
<sequence>MNSEENKKPTANAVPESVNEQITDAVTQSNVKVVDEAPAIALGNVYQTAAHSTGIMFENAVNTQNQQNILGQAATTQGVMQIYSMDTVADAISIERMLNPTSAKVEPEHDENQIDDEEGENTGSGGVGNG</sequence>
<reference evidence="3" key="1">
    <citation type="journal article" date="2019" name="Int. J. Syst. Evol. Microbiol.">
        <title>The Global Catalogue of Microorganisms (GCM) 10K type strain sequencing project: providing services to taxonomists for standard genome sequencing and annotation.</title>
        <authorList>
            <consortium name="The Broad Institute Genomics Platform"/>
            <consortium name="The Broad Institute Genome Sequencing Center for Infectious Disease"/>
            <person name="Wu L."/>
            <person name="Ma J."/>
        </authorList>
    </citation>
    <scope>NUCLEOTIDE SEQUENCE [LARGE SCALE GENOMIC DNA]</scope>
    <source>
        <strain evidence="3">JCM 18019</strain>
    </source>
</reference>
<keyword evidence="3" id="KW-1185">Reference proteome</keyword>
<feature type="region of interest" description="Disordered" evidence="1">
    <location>
        <begin position="99"/>
        <end position="130"/>
    </location>
</feature>
<evidence type="ECO:0000256" key="1">
    <source>
        <dbReference type="SAM" id="MobiDB-lite"/>
    </source>
</evidence>
<organism evidence="2 3">
    <name type="scientific">Chryseobacterium ginsengisoli</name>
    <dbReference type="NCBI Taxonomy" id="363853"/>
    <lineage>
        <taxon>Bacteria</taxon>
        <taxon>Pseudomonadati</taxon>
        <taxon>Bacteroidota</taxon>
        <taxon>Flavobacteriia</taxon>
        <taxon>Flavobacteriales</taxon>
        <taxon>Weeksellaceae</taxon>
        <taxon>Chryseobacterium group</taxon>
        <taxon>Chryseobacterium</taxon>
    </lineage>
</organism>
<evidence type="ECO:0000313" key="2">
    <source>
        <dbReference type="EMBL" id="GAA5096205.1"/>
    </source>
</evidence>